<sequence>MKKYYDHKIAFNMYEPGTSVWIHNPKFKRGLNKKLQRNWCGPYTVTHKLNDVIYRVQETPRSKSKIVHHNKMKPYVGRNAPTWFRC</sequence>
<dbReference type="EMBL" id="JBJQND010000019">
    <property type="protein sequence ID" value="KAL3831439.1"/>
    <property type="molecule type" value="Genomic_DNA"/>
</dbReference>
<dbReference type="InterPro" id="IPR054465">
    <property type="entry name" value="Integrase_p58-like_C"/>
</dbReference>
<gene>
    <name evidence="2" type="ORF">ACJMK2_023190</name>
</gene>
<reference evidence="2 3" key="1">
    <citation type="submission" date="2024-11" db="EMBL/GenBank/DDBJ databases">
        <title>Chromosome-level genome assembly of the freshwater bivalve Anodonta woodiana.</title>
        <authorList>
            <person name="Chen X."/>
        </authorList>
    </citation>
    <scope>NUCLEOTIDE SEQUENCE [LARGE SCALE GENOMIC DNA]</scope>
    <source>
        <strain evidence="2">MN2024</strain>
        <tissue evidence="2">Gills</tissue>
    </source>
</reference>
<dbReference type="Proteomes" id="UP001634394">
    <property type="component" value="Unassembled WGS sequence"/>
</dbReference>
<proteinExistence type="predicted"/>
<evidence type="ECO:0000259" key="1">
    <source>
        <dbReference type="Pfam" id="PF22938"/>
    </source>
</evidence>
<dbReference type="Pfam" id="PF22938">
    <property type="entry name" value="Integrase_p58_C"/>
    <property type="match status" value="1"/>
</dbReference>
<organism evidence="2 3">
    <name type="scientific">Sinanodonta woodiana</name>
    <name type="common">Chinese pond mussel</name>
    <name type="synonym">Anodonta woodiana</name>
    <dbReference type="NCBI Taxonomy" id="1069815"/>
    <lineage>
        <taxon>Eukaryota</taxon>
        <taxon>Metazoa</taxon>
        <taxon>Spiralia</taxon>
        <taxon>Lophotrochozoa</taxon>
        <taxon>Mollusca</taxon>
        <taxon>Bivalvia</taxon>
        <taxon>Autobranchia</taxon>
        <taxon>Heteroconchia</taxon>
        <taxon>Palaeoheterodonta</taxon>
        <taxon>Unionida</taxon>
        <taxon>Unionoidea</taxon>
        <taxon>Unionidae</taxon>
        <taxon>Unioninae</taxon>
        <taxon>Sinanodonta</taxon>
    </lineage>
</organism>
<evidence type="ECO:0000313" key="2">
    <source>
        <dbReference type="EMBL" id="KAL3831439.1"/>
    </source>
</evidence>
<accession>A0ABD3T3F7</accession>
<dbReference type="AlphaFoldDB" id="A0ABD3T3F7"/>
<protein>
    <recommendedName>
        <fullName evidence="1">Integrase p58-like C-terminal domain-containing protein</fullName>
    </recommendedName>
</protein>
<keyword evidence="3" id="KW-1185">Reference proteome</keyword>
<evidence type="ECO:0000313" key="3">
    <source>
        <dbReference type="Proteomes" id="UP001634394"/>
    </source>
</evidence>
<feature type="domain" description="Integrase p58-like C-terminal" evidence="1">
    <location>
        <begin position="41"/>
        <end position="74"/>
    </location>
</feature>
<name>A0ABD3T3F7_SINWO</name>
<comment type="caution">
    <text evidence="2">The sequence shown here is derived from an EMBL/GenBank/DDBJ whole genome shotgun (WGS) entry which is preliminary data.</text>
</comment>